<dbReference type="AlphaFoldDB" id="X1PCJ6"/>
<evidence type="ECO:0000256" key="1">
    <source>
        <dbReference type="ARBA" id="ARBA00022553"/>
    </source>
</evidence>
<dbReference type="GO" id="GO:0000160">
    <property type="term" value="P:phosphorelay signal transduction system"/>
    <property type="evidence" value="ECO:0007669"/>
    <property type="project" value="InterPro"/>
</dbReference>
<organism evidence="3">
    <name type="scientific">marine sediment metagenome</name>
    <dbReference type="NCBI Taxonomy" id="412755"/>
    <lineage>
        <taxon>unclassified sequences</taxon>
        <taxon>metagenomes</taxon>
        <taxon>ecological metagenomes</taxon>
    </lineage>
</organism>
<proteinExistence type="predicted"/>
<evidence type="ECO:0000259" key="2">
    <source>
        <dbReference type="PROSITE" id="PS50110"/>
    </source>
</evidence>
<evidence type="ECO:0000313" key="3">
    <source>
        <dbReference type="EMBL" id="GAI53573.1"/>
    </source>
</evidence>
<dbReference type="PANTHER" id="PTHR44591">
    <property type="entry name" value="STRESS RESPONSE REGULATOR PROTEIN 1"/>
    <property type="match status" value="1"/>
</dbReference>
<protein>
    <recommendedName>
        <fullName evidence="2">Response regulatory domain-containing protein</fullName>
    </recommendedName>
</protein>
<gene>
    <name evidence="3" type="ORF">S06H3_52999</name>
</gene>
<dbReference type="InterPro" id="IPR050595">
    <property type="entry name" value="Bact_response_regulator"/>
</dbReference>
<dbReference type="PROSITE" id="PS50110">
    <property type="entry name" value="RESPONSE_REGULATORY"/>
    <property type="match status" value="1"/>
</dbReference>
<dbReference type="EMBL" id="BARV01033754">
    <property type="protein sequence ID" value="GAI53573.1"/>
    <property type="molecule type" value="Genomic_DNA"/>
</dbReference>
<dbReference type="InterPro" id="IPR001789">
    <property type="entry name" value="Sig_transdc_resp-reg_receiver"/>
</dbReference>
<feature type="domain" description="Response regulatory" evidence="2">
    <location>
        <begin position="1"/>
        <end position="69"/>
    </location>
</feature>
<accession>X1PCJ6</accession>
<sequence>MDILMPKLDGYAACYAIKNNELTKDTPVLMLTGVGHELNKQLSQEMGANAYITKPFNPEDLLDKARQHALAPCVAAS</sequence>
<comment type="caution">
    <text evidence="3">The sequence shown here is derived from an EMBL/GenBank/DDBJ whole genome shotgun (WGS) entry which is preliminary data.</text>
</comment>
<dbReference type="InterPro" id="IPR011006">
    <property type="entry name" value="CheY-like_superfamily"/>
</dbReference>
<dbReference type="Gene3D" id="3.40.50.2300">
    <property type="match status" value="1"/>
</dbReference>
<reference evidence="3" key="1">
    <citation type="journal article" date="2014" name="Front. Microbiol.">
        <title>High frequency of phylogenetically diverse reductive dehalogenase-homologous genes in deep subseafloor sedimentary metagenomes.</title>
        <authorList>
            <person name="Kawai M."/>
            <person name="Futagami T."/>
            <person name="Toyoda A."/>
            <person name="Takaki Y."/>
            <person name="Nishi S."/>
            <person name="Hori S."/>
            <person name="Arai W."/>
            <person name="Tsubouchi T."/>
            <person name="Morono Y."/>
            <person name="Uchiyama I."/>
            <person name="Ito T."/>
            <person name="Fujiyama A."/>
            <person name="Inagaki F."/>
            <person name="Takami H."/>
        </authorList>
    </citation>
    <scope>NUCLEOTIDE SEQUENCE</scope>
    <source>
        <strain evidence="3">Expedition CK06-06</strain>
    </source>
</reference>
<name>X1PCJ6_9ZZZZ</name>
<dbReference type="PANTHER" id="PTHR44591:SF3">
    <property type="entry name" value="RESPONSE REGULATORY DOMAIN-CONTAINING PROTEIN"/>
    <property type="match status" value="1"/>
</dbReference>
<dbReference type="Pfam" id="PF00072">
    <property type="entry name" value="Response_reg"/>
    <property type="match status" value="1"/>
</dbReference>
<dbReference type="SUPFAM" id="SSF52172">
    <property type="entry name" value="CheY-like"/>
    <property type="match status" value="1"/>
</dbReference>
<keyword evidence="1" id="KW-0597">Phosphoprotein</keyword>